<keyword evidence="9" id="KW-0472">Membrane</keyword>
<dbReference type="InterPro" id="IPR001128">
    <property type="entry name" value="Cyt_P450"/>
</dbReference>
<dbReference type="GO" id="GO:0005506">
    <property type="term" value="F:iron ion binding"/>
    <property type="evidence" value="ECO:0007669"/>
    <property type="project" value="InterPro"/>
</dbReference>
<name>A0A1L7XWJ5_9HELO</name>
<protein>
    <submittedName>
        <fullName evidence="10">Related to n-alkane-inducible cytochrome P450</fullName>
    </submittedName>
</protein>
<accession>A0A1L7XWJ5</accession>
<dbReference type="EMBL" id="FJOG01000069">
    <property type="protein sequence ID" value="CZR69377.1"/>
    <property type="molecule type" value="Genomic_DNA"/>
</dbReference>
<dbReference type="PROSITE" id="PS00086">
    <property type="entry name" value="CYTOCHROME_P450"/>
    <property type="match status" value="1"/>
</dbReference>
<proteinExistence type="inferred from homology"/>
<evidence type="ECO:0000256" key="3">
    <source>
        <dbReference type="ARBA" id="ARBA00022723"/>
    </source>
</evidence>
<comment type="cofactor">
    <cofactor evidence="1 7">
        <name>heme</name>
        <dbReference type="ChEBI" id="CHEBI:30413"/>
    </cofactor>
</comment>
<dbReference type="Pfam" id="PF00067">
    <property type="entry name" value="p450"/>
    <property type="match status" value="1"/>
</dbReference>
<organism evidence="10 11">
    <name type="scientific">Phialocephala subalpina</name>
    <dbReference type="NCBI Taxonomy" id="576137"/>
    <lineage>
        <taxon>Eukaryota</taxon>
        <taxon>Fungi</taxon>
        <taxon>Dikarya</taxon>
        <taxon>Ascomycota</taxon>
        <taxon>Pezizomycotina</taxon>
        <taxon>Leotiomycetes</taxon>
        <taxon>Helotiales</taxon>
        <taxon>Mollisiaceae</taxon>
        <taxon>Phialocephala</taxon>
        <taxon>Phialocephala fortinii species complex</taxon>
    </lineage>
</organism>
<evidence type="ECO:0000256" key="5">
    <source>
        <dbReference type="ARBA" id="ARBA00023004"/>
    </source>
</evidence>
<evidence type="ECO:0000256" key="9">
    <source>
        <dbReference type="SAM" id="Phobius"/>
    </source>
</evidence>
<evidence type="ECO:0000256" key="7">
    <source>
        <dbReference type="PIRSR" id="PIRSR602401-1"/>
    </source>
</evidence>
<gene>
    <name evidence="10" type="ORF">PAC_19277</name>
</gene>
<reference evidence="10 11" key="1">
    <citation type="submission" date="2016-03" db="EMBL/GenBank/DDBJ databases">
        <authorList>
            <person name="Ploux O."/>
        </authorList>
    </citation>
    <scope>NUCLEOTIDE SEQUENCE [LARGE SCALE GENOMIC DNA]</scope>
    <source>
        <strain evidence="10 11">UAMH 11012</strain>
    </source>
</reference>
<comment type="similarity">
    <text evidence="2 8">Belongs to the cytochrome P450 family.</text>
</comment>
<dbReference type="SUPFAM" id="SSF48264">
    <property type="entry name" value="Cytochrome P450"/>
    <property type="match status" value="1"/>
</dbReference>
<keyword evidence="6 8" id="KW-0503">Monooxygenase</keyword>
<dbReference type="GO" id="GO:0004497">
    <property type="term" value="F:monooxygenase activity"/>
    <property type="evidence" value="ECO:0007669"/>
    <property type="project" value="UniProtKB-KW"/>
</dbReference>
<dbReference type="AlphaFoldDB" id="A0A1L7XWJ5"/>
<keyword evidence="7 8" id="KW-0349">Heme</keyword>
<dbReference type="InterPro" id="IPR036396">
    <property type="entry name" value="Cyt_P450_sf"/>
</dbReference>
<keyword evidence="3 7" id="KW-0479">Metal-binding</keyword>
<evidence type="ECO:0000256" key="1">
    <source>
        <dbReference type="ARBA" id="ARBA00001971"/>
    </source>
</evidence>
<evidence type="ECO:0000256" key="4">
    <source>
        <dbReference type="ARBA" id="ARBA00023002"/>
    </source>
</evidence>
<sequence length="513" mass="58882">MPKQPFLYFGFPHAAEVVVAVLTGAIIFQIFVRLNYARKVRSAGNVHAPMLGKGPFTGLYWLYAIGMAQAHNRLQALFESLYDWGTPECPNLVEINITGGRRFFFTREPEHVKTILTGKFADYGKGPEFHHVWKPFLGDSIFTTDHQQWQKSRNLIRPMFIKNRVSDLAIFERSTSLMLKQFPKSGQTFDIMDYFYRMTIDVTTNFLLGQSVNSLQNPQSEFVKAFTEVQRMQMMLTCLFPVQRFVPRGRYSRGIKVLEDFIVPFIDRTLALSDYELDQVSKSEKSFTFLHALASYTRDPKVIRDQLIAVLLAGRDTTAATLSWTLYELSHYPAIYAKLRSEIFSVVGPTRQPTYEDLKAMKYLSHTLNETLRLYPAVPFNIRFALTDTTLPGFRGQPDITVVAGDAVIYSALVMQRRCDIYPVPSSEFAPPQVFSPDRWDHWSPPPWTYVPFNGGPRICIGQNFALTEMAYVLVRILQRYEKVEYRGEWEKQFHKAEIVGTPGRGVPVACFT</sequence>
<dbReference type="GO" id="GO:0016705">
    <property type="term" value="F:oxidoreductase activity, acting on paired donors, with incorporation or reduction of molecular oxygen"/>
    <property type="evidence" value="ECO:0007669"/>
    <property type="project" value="InterPro"/>
</dbReference>
<dbReference type="InterPro" id="IPR047146">
    <property type="entry name" value="Cyt_P450_E_CYP52_fungi"/>
</dbReference>
<keyword evidence="5 7" id="KW-0408">Iron</keyword>
<dbReference type="InterPro" id="IPR002401">
    <property type="entry name" value="Cyt_P450_E_grp-I"/>
</dbReference>
<keyword evidence="9" id="KW-1133">Transmembrane helix</keyword>
<keyword evidence="9" id="KW-0812">Transmembrane</keyword>
<dbReference type="PRINTS" id="PR00463">
    <property type="entry name" value="EP450I"/>
</dbReference>
<evidence type="ECO:0000313" key="11">
    <source>
        <dbReference type="Proteomes" id="UP000184330"/>
    </source>
</evidence>
<evidence type="ECO:0000256" key="6">
    <source>
        <dbReference type="ARBA" id="ARBA00023033"/>
    </source>
</evidence>
<keyword evidence="4 8" id="KW-0560">Oxidoreductase</keyword>
<dbReference type="Proteomes" id="UP000184330">
    <property type="component" value="Unassembled WGS sequence"/>
</dbReference>
<dbReference type="InterPro" id="IPR017972">
    <property type="entry name" value="Cyt_P450_CS"/>
</dbReference>
<dbReference type="GO" id="GO:0020037">
    <property type="term" value="F:heme binding"/>
    <property type="evidence" value="ECO:0007669"/>
    <property type="project" value="InterPro"/>
</dbReference>
<dbReference type="OrthoDB" id="1470350at2759"/>
<dbReference type="CDD" id="cd11063">
    <property type="entry name" value="CYP52"/>
    <property type="match status" value="1"/>
</dbReference>
<dbReference type="Gene3D" id="1.10.630.10">
    <property type="entry name" value="Cytochrome P450"/>
    <property type="match status" value="1"/>
</dbReference>
<keyword evidence="11" id="KW-1185">Reference proteome</keyword>
<feature type="transmembrane region" description="Helical" evidence="9">
    <location>
        <begin position="6"/>
        <end position="32"/>
    </location>
</feature>
<dbReference type="PANTHER" id="PTHR24287">
    <property type="entry name" value="P450, PUTATIVE (EUROFUNG)-RELATED"/>
    <property type="match status" value="1"/>
</dbReference>
<evidence type="ECO:0000313" key="10">
    <source>
        <dbReference type="EMBL" id="CZR69377.1"/>
    </source>
</evidence>
<dbReference type="PANTHER" id="PTHR24287:SF5">
    <property type="entry name" value="P450, PUTATIVE (EUROFUNG)-RELATED"/>
    <property type="match status" value="1"/>
</dbReference>
<evidence type="ECO:0000256" key="8">
    <source>
        <dbReference type="RuleBase" id="RU000461"/>
    </source>
</evidence>
<evidence type="ECO:0000256" key="2">
    <source>
        <dbReference type="ARBA" id="ARBA00010617"/>
    </source>
</evidence>
<feature type="binding site" description="axial binding residue" evidence="7">
    <location>
        <position position="460"/>
    </location>
    <ligand>
        <name>heme</name>
        <dbReference type="ChEBI" id="CHEBI:30413"/>
    </ligand>
    <ligandPart>
        <name>Fe</name>
        <dbReference type="ChEBI" id="CHEBI:18248"/>
    </ligandPart>
</feature>
<dbReference type="STRING" id="576137.A0A1L7XWJ5"/>
<dbReference type="PRINTS" id="PR00385">
    <property type="entry name" value="P450"/>
</dbReference>